<name>A0A914GXT0_GLORO</name>
<dbReference type="AlphaFoldDB" id="A0A914GXT0"/>
<organism evidence="1 2">
    <name type="scientific">Globodera rostochiensis</name>
    <name type="common">Golden nematode worm</name>
    <name type="synonym">Heterodera rostochiensis</name>
    <dbReference type="NCBI Taxonomy" id="31243"/>
    <lineage>
        <taxon>Eukaryota</taxon>
        <taxon>Metazoa</taxon>
        <taxon>Ecdysozoa</taxon>
        <taxon>Nematoda</taxon>
        <taxon>Chromadorea</taxon>
        <taxon>Rhabditida</taxon>
        <taxon>Tylenchina</taxon>
        <taxon>Tylenchomorpha</taxon>
        <taxon>Tylenchoidea</taxon>
        <taxon>Heteroderidae</taxon>
        <taxon>Heteroderinae</taxon>
        <taxon>Globodera</taxon>
    </lineage>
</organism>
<accession>A0A914GXT0</accession>
<evidence type="ECO:0000313" key="2">
    <source>
        <dbReference type="WBParaSite" id="Gr19_v10_g12136.t1"/>
    </source>
</evidence>
<evidence type="ECO:0000313" key="1">
    <source>
        <dbReference type="Proteomes" id="UP000887572"/>
    </source>
</evidence>
<sequence>MTKLSVKRKKKIHKRIELYIFVENYRMILHLWNSKNEGKLAVLGQHLREPIKNKQRFSWHSHQKSRYYNTT</sequence>
<reference evidence="2" key="1">
    <citation type="submission" date="2022-11" db="UniProtKB">
        <authorList>
            <consortium name="WormBaseParasite"/>
        </authorList>
    </citation>
    <scope>IDENTIFICATION</scope>
</reference>
<keyword evidence="1" id="KW-1185">Reference proteome</keyword>
<protein>
    <submittedName>
        <fullName evidence="2">Ovule protein</fullName>
    </submittedName>
</protein>
<proteinExistence type="predicted"/>
<dbReference type="Proteomes" id="UP000887572">
    <property type="component" value="Unplaced"/>
</dbReference>
<dbReference type="WBParaSite" id="Gr19_v10_g12136.t1">
    <property type="protein sequence ID" value="Gr19_v10_g12136.t1"/>
    <property type="gene ID" value="Gr19_v10_g12136"/>
</dbReference>